<evidence type="ECO:0000256" key="5">
    <source>
        <dbReference type="ARBA" id="ARBA00022892"/>
    </source>
</evidence>
<keyword evidence="9 10" id="KW-0968">Cytoplasmic vesicle</keyword>
<proteinExistence type="predicted"/>
<evidence type="ECO:0000256" key="6">
    <source>
        <dbReference type="ARBA" id="ARBA00022927"/>
    </source>
</evidence>
<feature type="region of interest" description="Disordered" evidence="11">
    <location>
        <begin position="496"/>
        <end position="517"/>
    </location>
</feature>
<dbReference type="PANTHER" id="PTHR10635:SF0">
    <property type="entry name" value="COATOMER SUBUNIT BETA"/>
    <property type="match status" value="1"/>
</dbReference>
<evidence type="ECO:0000256" key="1">
    <source>
        <dbReference type="ARBA" id="ARBA00004255"/>
    </source>
</evidence>
<dbReference type="OrthoDB" id="10261439at2759"/>
<dbReference type="InterPro" id="IPR011989">
    <property type="entry name" value="ARM-like"/>
</dbReference>
<evidence type="ECO:0000256" key="3">
    <source>
        <dbReference type="ARBA" id="ARBA00022490"/>
    </source>
</evidence>
<evidence type="ECO:0000256" key="11">
    <source>
        <dbReference type="SAM" id="MobiDB-lite"/>
    </source>
</evidence>
<evidence type="ECO:0000256" key="7">
    <source>
        <dbReference type="ARBA" id="ARBA00023034"/>
    </source>
</evidence>
<dbReference type="PIRSF" id="PIRSF005727">
    <property type="entry name" value="Coatomer_beta_subunit"/>
    <property type="match status" value="1"/>
</dbReference>
<dbReference type="GO" id="GO:0030126">
    <property type="term" value="C:COPI vesicle coat"/>
    <property type="evidence" value="ECO:0007669"/>
    <property type="project" value="InterPro"/>
</dbReference>
<evidence type="ECO:0000259" key="13">
    <source>
        <dbReference type="Pfam" id="PF07718"/>
    </source>
</evidence>
<dbReference type="Pfam" id="PF01602">
    <property type="entry name" value="Adaptin_N"/>
    <property type="match status" value="1"/>
</dbReference>
<dbReference type="PANTHER" id="PTHR10635">
    <property type="entry name" value="COATOMER SUBUNIT BETA"/>
    <property type="match status" value="1"/>
</dbReference>
<feature type="domain" description="Clathrin/coatomer adaptor adaptin-like N-terminal" evidence="12">
    <location>
        <begin position="18"/>
        <end position="490"/>
    </location>
</feature>
<keyword evidence="16" id="KW-1185">Reference proteome</keyword>
<dbReference type="EMBL" id="KN819651">
    <property type="protein sequence ID" value="KIJ08311.1"/>
    <property type="molecule type" value="Genomic_DNA"/>
</dbReference>
<feature type="domain" description="Coatomer beta subunit C-terminal" evidence="13">
    <location>
        <begin position="672"/>
        <end position="806"/>
    </location>
</feature>
<dbReference type="Pfam" id="PF07718">
    <property type="entry name" value="Coatamer_beta_C"/>
    <property type="match status" value="1"/>
</dbReference>
<dbReference type="InterPro" id="IPR011710">
    <property type="entry name" value="Coatomer_bsu_C"/>
</dbReference>
<evidence type="ECO:0000259" key="12">
    <source>
        <dbReference type="Pfam" id="PF01602"/>
    </source>
</evidence>
<protein>
    <recommendedName>
        <fullName evidence="10">Coatomer subunit beta</fullName>
    </recommendedName>
    <alternativeName>
        <fullName evidence="10">Beta-coat protein</fullName>
    </alternativeName>
</protein>
<evidence type="ECO:0000256" key="8">
    <source>
        <dbReference type="ARBA" id="ARBA00023136"/>
    </source>
</evidence>
<keyword evidence="4" id="KW-0677">Repeat</keyword>
<dbReference type="SUPFAM" id="SSF48371">
    <property type="entry name" value="ARM repeat"/>
    <property type="match status" value="1"/>
</dbReference>
<organism evidence="15 16">
    <name type="scientific">Paxillus involutus ATCC 200175</name>
    <dbReference type="NCBI Taxonomy" id="664439"/>
    <lineage>
        <taxon>Eukaryota</taxon>
        <taxon>Fungi</taxon>
        <taxon>Dikarya</taxon>
        <taxon>Basidiomycota</taxon>
        <taxon>Agaricomycotina</taxon>
        <taxon>Agaricomycetes</taxon>
        <taxon>Agaricomycetidae</taxon>
        <taxon>Boletales</taxon>
        <taxon>Paxilineae</taxon>
        <taxon>Paxillaceae</taxon>
        <taxon>Paxillus</taxon>
    </lineage>
</organism>
<dbReference type="AlphaFoldDB" id="A0A0C9TLU3"/>
<feature type="domain" description="Coatomer beta subunit appendage platform" evidence="14">
    <location>
        <begin position="813"/>
        <end position="938"/>
    </location>
</feature>
<keyword evidence="8 10" id="KW-0472">Membrane</keyword>
<comment type="subcellular location">
    <subcellularLocation>
        <location evidence="10">Cytoplasm</location>
    </subcellularLocation>
    <subcellularLocation>
        <location evidence="1 10">Golgi apparatus membrane</location>
        <topology evidence="1 10">Peripheral membrane protein</topology>
        <orientation evidence="1 10">Cytoplasmic side</orientation>
    </subcellularLocation>
    <subcellularLocation>
        <location evidence="10">Cytoplasmic vesicle</location>
        <location evidence="10">COPI-coated vesicle membrane</location>
        <topology evidence="10">Peripheral membrane protein</topology>
        <orientation evidence="10">Cytoplasmic side</orientation>
    </subcellularLocation>
</comment>
<comment type="subunit">
    <text evidence="10">Oligomeric complex that consists of at least the alpha, beta, beta', gamma, delta, epsilon and zeta subunits.</text>
</comment>
<evidence type="ECO:0000256" key="10">
    <source>
        <dbReference type="PIRNR" id="PIRNR005727"/>
    </source>
</evidence>
<dbReference type="Pfam" id="PF14806">
    <property type="entry name" value="Coatomer_b_Cpla"/>
    <property type="match status" value="1"/>
</dbReference>
<dbReference type="GO" id="GO:0006891">
    <property type="term" value="P:intra-Golgi vesicle-mediated transport"/>
    <property type="evidence" value="ECO:0007669"/>
    <property type="project" value="TreeGrafter"/>
</dbReference>
<comment type="function">
    <text evidence="10">The coatomer is a cytosolic protein complex that binds to dilysine motifs and reversibly associates with Golgi non-clathrin-coated vesicles, which further mediate biosynthetic protein transport from the ER, via the Golgi up to the trans Golgi network. Coatomer complex is required for budding from Golgi membranes, and is essential for the retrograde Golgi-to-ER transport of dilysine-tagged proteins.</text>
</comment>
<keyword evidence="2 10" id="KW-0813">Transport</keyword>
<dbReference type="HOGENOM" id="CLU_006949_0_0_1"/>
<reference evidence="16" key="2">
    <citation type="submission" date="2015-01" db="EMBL/GenBank/DDBJ databases">
        <title>Evolutionary Origins and Diversification of the Mycorrhizal Mutualists.</title>
        <authorList>
            <consortium name="DOE Joint Genome Institute"/>
            <consortium name="Mycorrhizal Genomics Consortium"/>
            <person name="Kohler A."/>
            <person name="Kuo A."/>
            <person name="Nagy L.G."/>
            <person name="Floudas D."/>
            <person name="Copeland A."/>
            <person name="Barry K.W."/>
            <person name="Cichocki N."/>
            <person name="Veneault-Fourrey C."/>
            <person name="LaButti K."/>
            <person name="Lindquist E.A."/>
            <person name="Lipzen A."/>
            <person name="Lundell T."/>
            <person name="Morin E."/>
            <person name="Murat C."/>
            <person name="Riley R."/>
            <person name="Ohm R."/>
            <person name="Sun H."/>
            <person name="Tunlid A."/>
            <person name="Henrissat B."/>
            <person name="Grigoriev I.V."/>
            <person name="Hibbett D.S."/>
            <person name="Martin F."/>
        </authorList>
    </citation>
    <scope>NUCLEOTIDE SEQUENCE [LARGE SCALE GENOMIC DNA]</scope>
    <source>
        <strain evidence="16">ATCC 200175</strain>
    </source>
</reference>
<keyword evidence="7 10" id="KW-0333">Golgi apparatus</keyword>
<dbReference type="GO" id="GO:0006886">
    <property type="term" value="P:intracellular protein transport"/>
    <property type="evidence" value="ECO:0007669"/>
    <property type="project" value="InterPro"/>
</dbReference>
<gene>
    <name evidence="15" type="ORF">PAXINDRAFT_172988</name>
</gene>
<evidence type="ECO:0000256" key="2">
    <source>
        <dbReference type="ARBA" id="ARBA00022448"/>
    </source>
</evidence>
<sequence length="949" mass="105070">MSAEAQCYTLVFEDNAETPSTQELRTGLEKGSDEDKLDTLRRIIVATINGNPQPTLLMPIIQYIMPSKHKQLKKLLHVYWEVCPKYDENGKLKQEMILVVNAIRNDLQHPNEYIRGATLRFIQKISKDAELLEPLIPTLRANLEHRHSYVRKAAVFALYTVFRENEALIPDAAELMQTFLAAESDATCKRNAFVFLANVAMNKAVEWLRSVWDGIGSMDEGLQMAVIEVARIDCMGDTTHKPRYIRCMFELLNSSSHAVKYEAATTLTTLTQNPAAVKAASACFVNLVIKESDNNVKLIVLDKLDVLRSRHGHVLDGLIMDVLQVLSSADMEVRRKAMSIVLSMTSTRNVEEVVLFLKKQLQRTQDQEYDKASEYRQLLIQSIHVMAIKFSEVAASVVHALMDFLGDSNNPSALDVVAFVREVVEKFPFLRPTITEKLTATLGSIKSGKVFRGVLWILGEYVEGVNDIERAMVEVRGVLGEIPILAAEIREAEGNGAVEGGEEEGASTGQSGGRPRVLADGTYATETAYTSSAPVHSEASKAKPPLRALILGGDFFTGSVLAAALTKFVLRYDEQTSERASANALRAEAMLIMTSVIRVGQSKFVTAAIDEDSNERILSCIQTLSELHAHPEVNDMFLRDTRAAYGKMLGAQEKRAAEKKEAEGTKETIVQVDDLLNFRQFSKKSADDPINYADDLGKATGAGEVHEDFISNLSKISQLTGFSDPIYAEAYVKMHGFDILLDVLLVNQTPNTLQNLCLDFATLGDLKLVERPAVYTIAPHGFQSIKATIKVSSTETGVIFGSILWEGPGLAESCVILNDIHIDIMDYIEPAYCSETQFRSMWTEFEWENRVNVSTTMADPRDYLKHVMKSSNMSCLTPEGAMSGDCDFLSANMYARSLFGEDALANLSIEKTDTGTIVGHVRIRSKTQGIALSLGDRITMSQKDNKPPI</sequence>
<dbReference type="InterPro" id="IPR029446">
    <property type="entry name" value="COPB1_appendage_platform_dom"/>
</dbReference>
<keyword evidence="6 10" id="KW-0653">Protein transport</keyword>
<evidence type="ECO:0000259" key="14">
    <source>
        <dbReference type="Pfam" id="PF14806"/>
    </source>
</evidence>
<evidence type="ECO:0000256" key="4">
    <source>
        <dbReference type="ARBA" id="ARBA00022737"/>
    </source>
</evidence>
<dbReference type="GO" id="GO:0006888">
    <property type="term" value="P:endoplasmic reticulum to Golgi vesicle-mediated transport"/>
    <property type="evidence" value="ECO:0007669"/>
    <property type="project" value="TreeGrafter"/>
</dbReference>
<dbReference type="InterPro" id="IPR002553">
    <property type="entry name" value="Clathrin/coatomer_adapt-like_N"/>
</dbReference>
<accession>A0A0C9TLU3</accession>
<dbReference type="GO" id="GO:0000139">
    <property type="term" value="C:Golgi membrane"/>
    <property type="evidence" value="ECO:0007669"/>
    <property type="project" value="UniProtKB-SubCell"/>
</dbReference>
<dbReference type="GO" id="GO:0005198">
    <property type="term" value="F:structural molecule activity"/>
    <property type="evidence" value="ECO:0007669"/>
    <property type="project" value="InterPro"/>
</dbReference>
<dbReference type="InterPro" id="IPR016460">
    <property type="entry name" value="COPB1"/>
</dbReference>
<keyword evidence="5 10" id="KW-0931">ER-Golgi transport</keyword>
<dbReference type="InterPro" id="IPR016024">
    <property type="entry name" value="ARM-type_fold"/>
</dbReference>
<name>A0A0C9TLU3_PAXIN</name>
<dbReference type="Gene3D" id="1.25.10.10">
    <property type="entry name" value="Leucine-rich Repeat Variant"/>
    <property type="match status" value="1"/>
</dbReference>
<evidence type="ECO:0000313" key="16">
    <source>
        <dbReference type="Proteomes" id="UP000053647"/>
    </source>
</evidence>
<keyword evidence="3 10" id="KW-0963">Cytoplasm</keyword>
<evidence type="ECO:0000256" key="9">
    <source>
        <dbReference type="ARBA" id="ARBA00023329"/>
    </source>
</evidence>
<dbReference type="Proteomes" id="UP000053647">
    <property type="component" value="Unassembled WGS sequence"/>
</dbReference>
<reference evidence="15 16" key="1">
    <citation type="submission" date="2014-06" db="EMBL/GenBank/DDBJ databases">
        <authorList>
            <consortium name="DOE Joint Genome Institute"/>
            <person name="Kuo A."/>
            <person name="Kohler A."/>
            <person name="Nagy L.G."/>
            <person name="Floudas D."/>
            <person name="Copeland A."/>
            <person name="Barry K.W."/>
            <person name="Cichocki N."/>
            <person name="Veneault-Fourrey C."/>
            <person name="LaButti K."/>
            <person name="Lindquist E.A."/>
            <person name="Lipzen A."/>
            <person name="Lundell T."/>
            <person name="Morin E."/>
            <person name="Murat C."/>
            <person name="Sun H."/>
            <person name="Tunlid A."/>
            <person name="Henrissat B."/>
            <person name="Grigoriev I.V."/>
            <person name="Hibbett D.S."/>
            <person name="Martin F."/>
            <person name="Nordberg H.P."/>
            <person name="Cantor M.N."/>
            <person name="Hua S.X."/>
        </authorList>
    </citation>
    <scope>NUCLEOTIDE SEQUENCE [LARGE SCALE GENOMIC DNA]</scope>
    <source>
        <strain evidence="15 16">ATCC 200175</strain>
    </source>
</reference>
<evidence type="ECO:0000313" key="15">
    <source>
        <dbReference type="EMBL" id="KIJ08311.1"/>
    </source>
</evidence>